<dbReference type="EMBL" id="CP034456">
    <property type="protein sequence ID" value="QBM86049.1"/>
    <property type="molecule type" value="Genomic_DNA"/>
</dbReference>
<organism evidence="4 5">
    <name type="scientific">Metschnikowia aff. pulcherrima</name>
    <dbReference type="NCBI Taxonomy" id="2163413"/>
    <lineage>
        <taxon>Eukaryota</taxon>
        <taxon>Fungi</taxon>
        <taxon>Dikarya</taxon>
        <taxon>Ascomycota</taxon>
        <taxon>Saccharomycotina</taxon>
        <taxon>Pichiomycetes</taxon>
        <taxon>Metschnikowiaceae</taxon>
        <taxon>Metschnikowia</taxon>
    </lineage>
</organism>
<dbReference type="SUPFAM" id="SSF46988">
    <property type="entry name" value="Tubulin chaperone cofactor A"/>
    <property type="match status" value="1"/>
</dbReference>
<dbReference type="GO" id="GO:0005829">
    <property type="term" value="C:cytosol"/>
    <property type="evidence" value="ECO:0007669"/>
    <property type="project" value="TreeGrafter"/>
</dbReference>
<dbReference type="GO" id="GO:0005874">
    <property type="term" value="C:microtubule"/>
    <property type="evidence" value="ECO:0007669"/>
    <property type="project" value="UniProtKB-KW"/>
</dbReference>
<keyword evidence="2 3" id="KW-0143">Chaperone</keyword>
<comment type="similarity">
    <text evidence="1 3">Belongs to the TBCA family.</text>
</comment>
<keyword evidence="5" id="KW-1185">Reference proteome</keyword>
<keyword evidence="3" id="KW-0493">Microtubule</keyword>
<dbReference type="PANTHER" id="PTHR21500">
    <property type="entry name" value="TUBULIN-SPECIFIC CHAPERONE A"/>
    <property type="match status" value="1"/>
</dbReference>
<dbReference type="GO" id="GO:0048487">
    <property type="term" value="F:beta-tubulin binding"/>
    <property type="evidence" value="ECO:0007669"/>
    <property type="project" value="InterPro"/>
</dbReference>
<dbReference type="Pfam" id="PF02970">
    <property type="entry name" value="TBCA"/>
    <property type="match status" value="1"/>
</dbReference>
<dbReference type="Proteomes" id="UP000292447">
    <property type="component" value="Chromosome I"/>
</dbReference>
<gene>
    <name evidence="4" type="primary">MPUL0A06820</name>
    <name evidence="4" type="ORF">METSCH_A06820</name>
</gene>
<keyword evidence="3" id="KW-0206">Cytoskeleton</keyword>
<dbReference type="AlphaFoldDB" id="A0A4P6XHF2"/>
<comment type="subcellular location">
    <subcellularLocation>
        <location evidence="3">Cytoplasm</location>
        <location evidence="3">Cytoskeleton</location>
    </subcellularLocation>
</comment>
<proteinExistence type="inferred from homology"/>
<dbReference type="InterPro" id="IPR036126">
    <property type="entry name" value="TBCA_sf"/>
</dbReference>
<evidence type="ECO:0000256" key="3">
    <source>
        <dbReference type="RuleBase" id="RU364030"/>
    </source>
</evidence>
<dbReference type="GO" id="GO:0007023">
    <property type="term" value="P:post-chaperonin tubulin folding pathway"/>
    <property type="evidence" value="ECO:0007669"/>
    <property type="project" value="UniProtKB-UniRule"/>
</dbReference>
<reference evidence="5" key="1">
    <citation type="submission" date="2019-03" db="EMBL/GenBank/DDBJ databases">
        <title>Snf2 controls pulcherriminic acid biosynthesis and connects pigmentation and antifungal activity of the yeast Metschnikowia pulcherrima.</title>
        <authorList>
            <person name="Gore-Lloyd D."/>
            <person name="Sumann I."/>
            <person name="Brachmann A.O."/>
            <person name="Schneeberger K."/>
            <person name="Ortiz-Merino R.A."/>
            <person name="Moreno-Beltran M."/>
            <person name="Schlaefli M."/>
            <person name="Kirner P."/>
            <person name="Santos Kron A."/>
            <person name="Wolfe K.H."/>
            <person name="Piel J."/>
            <person name="Ahrens C.H."/>
            <person name="Henk D."/>
            <person name="Freimoser F.M."/>
        </authorList>
    </citation>
    <scope>NUCLEOTIDE SEQUENCE [LARGE SCALE GENOMIC DNA]</scope>
    <source>
        <strain evidence="5">APC 1.2</strain>
    </source>
</reference>
<keyword evidence="3" id="KW-0963">Cytoplasm</keyword>
<protein>
    <recommendedName>
        <fullName evidence="3">Tubulin-specific chaperone A</fullName>
    </recommendedName>
</protein>
<comment type="subunit">
    <text evidence="3">Supercomplex made of cofactors A to E. Cofactors A and D function by capturing and stabilizing tubulin in a quasi-native conformation. Cofactor E binds to the cofactor D-tubulin complex; interaction with cofactor C then causes the release of tubulin polypeptides that are committed to the native state.</text>
</comment>
<evidence type="ECO:0000256" key="1">
    <source>
        <dbReference type="ARBA" id="ARBA00006806"/>
    </source>
</evidence>
<dbReference type="Gene3D" id="1.20.58.90">
    <property type="match status" value="1"/>
</dbReference>
<evidence type="ECO:0000313" key="4">
    <source>
        <dbReference type="EMBL" id="QBM86049.1"/>
    </source>
</evidence>
<accession>A0A4P6XHF2</accession>
<sequence length="106" mass="12345">MMAPSHLKVHTSALERLMKERTMYLKEVEEGSKQIEEMKLREAESYEIKKQEELVRESQRAIVAVDIKLEKEKKCLSDIILDYDGAESLEAAKDVLKRYEIVFGAR</sequence>
<dbReference type="PANTHER" id="PTHR21500:SF0">
    <property type="entry name" value="TUBULIN-SPECIFIC CHAPERONE A"/>
    <property type="match status" value="1"/>
</dbReference>
<dbReference type="GO" id="GO:0007021">
    <property type="term" value="P:tubulin complex assembly"/>
    <property type="evidence" value="ECO:0007669"/>
    <property type="project" value="UniProtKB-UniRule"/>
</dbReference>
<dbReference type="InterPro" id="IPR004226">
    <property type="entry name" value="TBCA"/>
</dbReference>
<name>A0A4P6XHF2_9ASCO</name>
<evidence type="ECO:0000256" key="2">
    <source>
        <dbReference type="ARBA" id="ARBA00023186"/>
    </source>
</evidence>
<evidence type="ECO:0000313" key="5">
    <source>
        <dbReference type="Proteomes" id="UP000292447"/>
    </source>
</evidence>